<dbReference type="SUPFAM" id="SSF54909">
    <property type="entry name" value="Dimeric alpha+beta barrel"/>
    <property type="match status" value="1"/>
</dbReference>
<dbReference type="InterPro" id="IPR000485">
    <property type="entry name" value="AsnC-type_HTH_dom"/>
</dbReference>
<dbReference type="Pfam" id="PF01037">
    <property type="entry name" value="AsnC_trans_reg"/>
    <property type="match status" value="1"/>
</dbReference>
<feature type="domain" description="HTH asnC-type" evidence="4">
    <location>
        <begin position="178"/>
        <end position="238"/>
    </location>
</feature>
<dbReference type="SUPFAM" id="SSF46785">
    <property type="entry name" value="Winged helix' DNA-binding domain"/>
    <property type="match status" value="2"/>
</dbReference>
<dbReference type="SMART" id="SM00344">
    <property type="entry name" value="HTH_ASNC"/>
    <property type="match status" value="1"/>
</dbReference>
<dbReference type="Proteomes" id="UP000591272">
    <property type="component" value="Unassembled WGS sequence"/>
</dbReference>
<evidence type="ECO:0000313" key="5">
    <source>
        <dbReference type="EMBL" id="NYE10737.1"/>
    </source>
</evidence>
<name>A0A7Y9G678_9ACTN</name>
<gene>
    <name evidence="5" type="ORF">BJ999_001033</name>
</gene>
<keyword evidence="3" id="KW-0804">Transcription</keyword>
<reference evidence="5 6" key="1">
    <citation type="submission" date="2020-07" db="EMBL/GenBank/DDBJ databases">
        <title>Sequencing the genomes of 1000 actinobacteria strains.</title>
        <authorList>
            <person name="Klenk H.-P."/>
        </authorList>
    </citation>
    <scope>NUCLEOTIDE SEQUENCE [LARGE SCALE GENOMIC DNA]</scope>
    <source>
        <strain evidence="5 6">DSM 43461</strain>
    </source>
</reference>
<dbReference type="EMBL" id="JACCBT010000001">
    <property type="protein sequence ID" value="NYE10737.1"/>
    <property type="molecule type" value="Genomic_DNA"/>
</dbReference>
<comment type="caution">
    <text evidence="5">The sequence shown here is derived from an EMBL/GenBank/DDBJ whole genome shotgun (WGS) entry which is preliminary data.</text>
</comment>
<keyword evidence="1" id="KW-0805">Transcription regulation</keyword>
<dbReference type="Gene3D" id="3.30.70.920">
    <property type="match status" value="1"/>
</dbReference>
<dbReference type="InterPro" id="IPR019888">
    <property type="entry name" value="Tscrpt_reg_AsnC-like"/>
</dbReference>
<protein>
    <submittedName>
        <fullName evidence="5">DNA-binding Lrp family transcriptional regulator</fullName>
    </submittedName>
</protein>
<evidence type="ECO:0000259" key="4">
    <source>
        <dbReference type="PROSITE" id="PS50956"/>
    </source>
</evidence>
<keyword evidence="6" id="KW-1185">Reference proteome</keyword>
<dbReference type="PANTHER" id="PTHR30154">
    <property type="entry name" value="LEUCINE-RESPONSIVE REGULATORY PROTEIN"/>
    <property type="match status" value="1"/>
</dbReference>
<dbReference type="InterPro" id="IPR036388">
    <property type="entry name" value="WH-like_DNA-bd_sf"/>
</dbReference>
<proteinExistence type="predicted"/>
<dbReference type="GO" id="GO:0005829">
    <property type="term" value="C:cytosol"/>
    <property type="evidence" value="ECO:0007669"/>
    <property type="project" value="TreeGrafter"/>
</dbReference>
<sequence>MTDSLTVDDLDLKLVQALQLDGRAAFSTIAHALGVSSHTIARRYRRLHSSAGLRILGRLGTPPVERPRWMVRLRCAPDAALTIATALARRPDTSFIALVSGGTELICVTESADDEAAESLLLRKLPRTPAIVSITAHRLLRTFYGGPDGWFTKINALTGAQAAALRPPVPSAGRPAEPDDLDKALLAELRKDGRASHVTLQAATRLSEPSVRRRLNRLRTTGTLYFDVQLDPGLLGYRSIALLWLTTSPPALEPVGKALARHPEAAFVAATTGSSNLVAAVVCPNADALYTYLTDRIAALDGIQQVETAPVIHQVKQLEIQ</sequence>
<dbReference type="GO" id="GO:0043565">
    <property type="term" value="F:sequence-specific DNA binding"/>
    <property type="evidence" value="ECO:0007669"/>
    <property type="project" value="InterPro"/>
</dbReference>
<dbReference type="GO" id="GO:0043200">
    <property type="term" value="P:response to amino acid"/>
    <property type="evidence" value="ECO:0007669"/>
    <property type="project" value="TreeGrafter"/>
</dbReference>
<dbReference type="InterPro" id="IPR011008">
    <property type="entry name" value="Dimeric_a/b-barrel"/>
</dbReference>
<evidence type="ECO:0000313" key="6">
    <source>
        <dbReference type="Proteomes" id="UP000591272"/>
    </source>
</evidence>
<organism evidence="5 6">
    <name type="scientific">Actinomadura citrea</name>
    <dbReference type="NCBI Taxonomy" id="46158"/>
    <lineage>
        <taxon>Bacteria</taxon>
        <taxon>Bacillati</taxon>
        <taxon>Actinomycetota</taxon>
        <taxon>Actinomycetes</taxon>
        <taxon>Streptosporangiales</taxon>
        <taxon>Thermomonosporaceae</taxon>
        <taxon>Actinomadura</taxon>
    </lineage>
</organism>
<dbReference type="RefSeq" id="WP_218934945.1">
    <property type="nucleotide sequence ID" value="NZ_BMRD01000006.1"/>
</dbReference>
<dbReference type="PROSITE" id="PS50956">
    <property type="entry name" value="HTH_ASNC_2"/>
    <property type="match status" value="1"/>
</dbReference>
<evidence type="ECO:0000256" key="3">
    <source>
        <dbReference type="ARBA" id="ARBA00023163"/>
    </source>
</evidence>
<dbReference type="Pfam" id="PF13404">
    <property type="entry name" value="HTH_AsnC-type"/>
    <property type="match status" value="2"/>
</dbReference>
<evidence type="ECO:0000256" key="2">
    <source>
        <dbReference type="ARBA" id="ARBA00023125"/>
    </source>
</evidence>
<dbReference type="PRINTS" id="PR00033">
    <property type="entry name" value="HTHASNC"/>
</dbReference>
<keyword evidence="2 5" id="KW-0238">DNA-binding</keyword>
<accession>A0A7Y9G678</accession>
<dbReference type="InterPro" id="IPR036390">
    <property type="entry name" value="WH_DNA-bd_sf"/>
</dbReference>
<dbReference type="InterPro" id="IPR019887">
    <property type="entry name" value="Tscrpt_reg_AsnC/Lrp_C"/>
</dbReference>
<dbReference type="PANTHER" id="PTHR30154:SF34">
    <property type="entry name" value="TRANSCRIPTIONAL REGULATOR AZLB"/>
    <property type="match status" value="1"/>
</dbReference>
<dbReference type="Gene3D" id="1.10.10.10">
    <property type="entry name" value="Winged helix-like DNA-binding domain superfamily/Winged helix DNA-binding domain"/>
    <property type="match status" value="2"/>
</dbReference>
<dbReference type="AlphaFoldDB" id="A0A7Y9G678"/>
<evidence type="ECO:0000256" key="1">
    <source>
        <dbReference type="ARBA" id="ARBA00023015"/>
    </source>
</evidence>